<protein>
    <submittedName>
        <fullName evidence="2">Transposase</fullName>
    </submittedName>
</protein>
<dbReference type="AlphaFoldDB" id="A0A7E4VND0"/>
<dbReference type="Proteomes" id="UP000492821">
    <property type="component" value="Unassembled WGS sequence"/>
</dbReference>
<keyword evidence="1" id="KW-1185">Reference proteome</keyword>
<name>A0A7E4VND0_PANRE</name>
<dbReference type="WBParaSite" id="Pan_g23294.t1">
    <property type="protein sequence ID" value="Pan_g23294.t1"/>
    <property type="gene ID" value="Pan_g23294"/>
</dbReference>
<evidence type="ECO:0000313" key="2">
    <source>
        <dbReference type="WBParaSite" id="Pan_g23294.t1"/>
    </source>
</evidence>
<accession>A0A7E4VND0</accession>
<evidence type="ECO:0000313" key="1">
    <source>
        <dbReference type="Proteomes" id="UP000492821"/>
    </source>
</evidence>
<sequence length="73" mass="8340">MSVEVIGMIGRTREKRKTPMQHLVALCQGYQRRSMARRLTSLSVCRLLHGWHEKGQFEDPSCGTTRMPADPVI</sequence>
<proteinExistence type="predicted"/>
<organism evidence="1 2">
    <name type="scientific">Panagrellus redivivus</name>
    <name type="common">Microworm</name>
    <dbReference type="NCBI Taxonomy" id="6233"/>
    <lineage>
        <taxon>Eukaryota</taxon>
        <taxon>Metazoa</taxon>
        <taxon>Ecdysozoa</taxon>
        <taxon>Nematoda</taxon>
        <taxon>Chromadorea</taxon>
        <taxon>Rhabditida</taxon>
        <taxon>Tylenchina</taxon>
        <taxon>Panagrolaimomorpha</taxon>
        <taxon>Panagrolaimoidea</taxon>
        <taxon>Panagrolaimidae</taxon>
        <taxon>Panagrellus</taxon>
    </lineage>
</organism>
<reference evidence="1" key="1">
    <citation type="journal article" date="2013" name="Genetics">
        <title>The draft genome and transcriptome of Panagrellus redivivus are shaped by the harsh demands of a free-living lifestyle.</title>
        <authorList>
            <person name="Srinivasan J."/>
            <person name="Dillman A.R."/>
            <person name="Macchietto M.G."/>
            <person name="Heikkinen L."/>
            <person name="Lakso M."/>
            <person name="Fracchia K.M."/>
            <person name="Antoshechkin I."/>
            <person name="Mortazavi A."/>
            <person name="Wong G."/>
            <person name="Sternberg P.W."/>
        </authorList>
    </citation>
    <scope>NUCLEOTIDE SEQUENCE [LARGE SCALE GENOMIC DNA]</scope>
    <source>
        <strain evidence="1">MT8872</strain>
    </source>
</reference>
<reference evidence="2" key="2">
    <citation type="submission" date="2020-10" db="UniProtKB">
        <authorList>
            <consortium name="WormBaseParasite"/>
        </authorList>
    </citation>
    <scope>IDENTIFICATION</scope>
</reference>